<feature type="domain" description="C2H2-type" evidence="12">
    <location>
        <begin position="309"/>
        <end position="336"/>
    </location>
</feature>
<feature type="region of interest" description="Disordered" evidence="11">
    <location>
        <begin position="1"/>
        <end position="33"/>
    </location>
</feature>
<dbReference type="GeneID" id="105228169"/>
<dbReference type="InterPro" id="IPR036236">
    <property type="entry name" value="Znf_C2H2_sf"/>
</dbReference>
<dbReference type="PROSITE" id="PS50157">
    <property type="entry name" value="ZINC_FINGER_C2H2_2"/>
    <property type="match status" value="5"/>
</dbReference>
<dbReference type="PANTHER" id="PTHR16515">
    <property type="entry name" value="PR DOMAIN ZINC FINGER PROTEIN"/>
    <property type="match status" value="1"/>
</dbReference>
<feature type="domain" description="C2H2-type" evidence="12">
    <location>
        <begin position="224"/>
        <end position="252"/>
    </location>
</feature>
<reference evidence="15" key="1">
    <citation type="submission" date="2025-08" db="UniProtKB">
        <authorList>
            <consortium name="RefSeq"/>
        </authorList>
    </citation>
    <scope>IDENTIFICATION</scope>
    <source>
        <tissue evidence="15">Adult</tissue>
    </source>
</reference>
<dbReference type="InterPro" id="IPR013087">
    <property type="entry name" value="Znf_C2H2_type"/>
</dbReference>
<dbReference type="FunFam" id="3.30.160.60:FF:000100">
    <property type="entry name" value="Zinc finger 45-like"/>
    <property type="match status" value="1"/>
</dbReference>
<dbReference type="Pfam" id="PF10545">
    <property type="entry name" value="MADF_DNA_bdg"/>
    <property type="match status" value="1"/>
</dbReference>
<organism evidence="14 15">
    <name type="scientific">Bactrocera dorsalis</name>
    <name type="common">Oriental fruit fly</name>
    <name type="synonym">Dacus dorsalis</name>
    <dbReference type="NCBI Taxonomy" id="27457"/>
    <lineage>
        <taxon>Eukaryota</taxon>
        <taxon>Metazoa</taxon>
        <taxon>Ecdysozoa</taxon>
        <taxon>Arthropoda</taxon>
        <taxon>Hexapoda</taxon>
        <taxon>Insecta</taxon>
        <taxon>Pterygota</taxon>
        <taxon>Neoptera</taxon>
        <taxon>Endopterygota</taxon>
        <taxon>Diptera</taxon>
        <taxon>Brachycera</taxon>
        <taxon>Muscomorpha</taxon>
        <taxon>Tephritoidea</taxon>
        <taxon>Tephritidae</taxon>
        <taxon>Bactrocera</taxon>
        <taxon>Bactrocera</taxon>
    </lineage>
</organism>
<feature type="domain" description="MADF" evidence="13">
    <location>
        <begin position="115"/>
        <end position="221"/>
    </location>
</feature>
<evidence type="ECO:0000313" key="14">
    <source>
        <dbReference type="Proteomes" id="UP001652620"/>
    </source>
</evidence>
<dbReference type="SUPFAM" id="SSF57667">
    <property type="entry name" value="beta-beta-alpha zinc fingers"/>
    <property type="match status" value="3"/>
</dbReference>
<proteinExistence type="predicted"/>
<comment type="subcellular location">
    <subcellularLocation>
        <location evidence="1">Nucleus</location>
    </subcellularLocation>
</comment>
<feature type="domain" description="C2H2-type" evidence="12">
    <location>
        <begin position="281"/>
        <end position="308"/>
    </location>
</feature>
<feature type="domain" description="C2H2-type" evidence="12">
    <location>
        <begin position="253"/>
        <end position="276"/>
    </location>
</feature>
<dbReference type="Pfam" id="PF00096">
    <property type="entry name" value="zf-C2H2"/>
    <property type="match status" value="1"/>
</dbReference>
<evidence type="ECO:0000256" key="1">
    <source>
        <dbReference type="ARBA" id="ARBA00004123"/>
    </source>
</evidence>
<keyword evidence="4 10" id="KW-0863">Zinc-finger</keyword>
<evidence type="ECO:0000259" key="12">
    <source>
        <dbReference type="PROSITE" id="PS50157"/>
    </source>
</evidence>
<evidence type="ECO:0000256" key="6">
    <source>
        <dbReference type="ARBA" id="ARBA00023015"/>
    </source>
</evidence>
<evidence type="ECO:0000256" key="10">
    <source>
        <dbReference type="PROSITE-ProRule" id="PRU00042"/>
    </source>
</evidence>
<dbReference type="SMART" id="SM00355">
    <property type="entry name" value="ZnF_C2H2"/>
    <property type="match status" value="5"/>
</dbReference>
<dbReference type="SMR" id="A0A8N4L240"/>
<evidence type="ECO:0000256" key="4">
    <source>
        <dbReference type="ARBA" id="ARBA00022771"/>
    </source>
</evidence>
<dbReference type="AlphaFoldDB" id="A0A8N4L240"/>
<dbReference type="KEGG" id="bdr:105228169"/>
<sequence length="374" mass="43585">MGKKINQVNINHIDPRDETVSKGNETNSYNEKIKDPYDVTTKCEKETKIVPEEESIVNLEIEILPEFLMIKKNNPVELIDALGNTGNKFPTFKTAKLTTRCFFQLRSTDPSIILGFIDIIRLHPCQWNVQHPDFDNKEKRDQSTVIICEKIKKDFNISITPQLARSSILSLIRWFKREYLRSQHIVKQGESKGGRWSRNGYVSAHPLYFNKLIEFIPHKHLKLTSCNDCLRNFKTQTQLLIHNHQVHGADKPFPCRYCKRSFLHPSTWKHHENRHTKIHVWKCKLCSRKSSTKSDHNIHMVTHSDIRAFVCDLCGSSYKSSTSLNVHLRTHEAPKLQCPLCNQMFYENYRLKRHLCAHEAETAVKAACNIKLKN</sequence>
<evidence type="ECO:0000256" key="7">
    <source>
        <dbReference type="ARBA" id="ARBA00023125"/>
    </source>
</evidence>
<accession>A0A8N4L240</accession>
<evidence type="ECO:0000256" key="9">
    <source>
        <dbReference type="ARBA" id="ARBA00023242"/>
    </source>
</evidence>
<dbReference type="OMA" id="TICEECD"/>
<dbReference type="PROSITE" id="PS51029">
    <property type="entry name" value="MADF"/>
    <property type="match status" value="1"/>
</dbReference>
<dbReference type="InterPro" id="IPR006578">
    <property type="entry name" value="MADF-dom"/>
</dbReference>
<keyword evidence="3" id="KW-0677">Repeat</keyword>
<evidence type="ECO:0000256" key="2">
    <source>
        <dbReference type="ARBA" id="ARBA00022723"/>
    </source>
</evidence>
<keyword evidence="5" id="KW-0862">Zinc</keyword>
<name>A0A8N4L240_BACDO</name>
<dbReference type="OrthoDB" id="3437960at2759"/>
<feature type="compositionally biased region" description="Polar residues" evidence="11">
    <location>
        <begin position="21"/>
        <end position="30"/>
    </location>
</feature>
<dbReference type="Proteomes" id="UP001652620">
    <property type="component" value="Unplaced"/>
</dbReference>
<evidence type="ECO:0000256" key="3">
    <source>
        <dbReference type="ARBA" id="ARBA00022737"/>
    </source>
</evidence>
<evidence type="ECO:0000256" key="5">
    <source>
        <dbReference type="ARBA" id="ARBA00022833"/>
    </source>
</evidence>
<dbReference type="GO" id="GO:0008270">
    <property type="term" value="F:zinc ion binding"/>
    <property type="evidence" value="ECO:0007669"/>
    <property type="project" value="UniProtKB-KW"/>
</dbReference>
<dbReference type="GO" id="GO:0003677">
    <property type="term" value="F:DNA binding"/>
    <property type="evidence" value="ECO:0007669"/>
    <property type="project" value="UniProtKB-KW"/>
</dbReference>
<dbReference type="GO" id="GO:0010468">
    <property type="term" value="P:regulation of gene expression"/>
    <property type="evidence" value="ECO:0007669"/>
    <property type="project" value="TreeGrafter"/>
</dbReference>
<keyword evidence="2" id="KW-0479">Metal-binding</keyword>
<evidence type="ECO:0000259" key="13">
    <source>
        <dbReference type="PROSITE" id="PS51029"/>
    </source>
</evidence>
<dbReference type="InterPro" id="IPR050331">
    <property type="entry name" value="Zinc_finger"/>
</dbReference>
<keyword evidence="9" id="KW-0539">Nucleus</keyword>
<feature type="domain" description="C2H2-type" evidence="12">
    <location>
        <begin position="336"/>
        <end position="363"/>
    </location>
</feature>
<evidence type="ECO:0000256" key="11">
    <source>
        <dbReference type="SAM" id="MobiDB-lite"/>
    </source>
</evidence>
<dbReference type="Gene3D" id="3.30.160.60">
    <property type="entry name" value="Classic Zinc Finger"/>
    <property type="match status" value="2"/>
</dbReference>
<evidence type="ECO:0000256" key="8">
    <source>
        <dbReference type="ARBA" id="ARBA00023163"/>
    </source>
</evidence>
<evidence type="ECO:0000313" key="15">
    <source>
        <dbReference type="RefSeq" id="XP_029406903.1"/>
    </source>
</evidence>
<dbReference type="RefSeq" id="XP_029406903.1">
    <property type="nucleotide sequence ID" value="XM_029551043.2"/>
</dbReference>
<keyword evidence="6" id="KW-0805">Transcription regulation</keyword>
<gene>
    <name evidence="15" type="primary">LOC105228169</name>
</gene>
<keyword evidence="8" id="KW-0804">Transcription</keyword>
<keyword evidence="7" id="KW-0238">DNA-binding</keyword>
<dbReference type="GO" id="GO:0005634">
    <property type="term" value="C:nucleus"/>
    <property type="evidence" value="ECO:0007669"/>
    <property type="project" value="UniProtKB-SubCell"/>
</dbReference>
<protein>
    <submittedName>
        <fullName evidence="15">LOW QUALITY PROTEIN: zinc finger protein 90</fullName>
    </submittedName>
</protein>
<keyword evidence="14" id="KW-1185">Reference proteome</keyword>
<feature type="compositionally biased region" description="Polar residues" evidence="11">
    <location>
        <begin position="1"/>
        <end position="10"/>
    </location>
</feature>
<dbReference type="PROSITE" id="PS00028">
    <property type="entry name" value="ZINC_FINGER_C2H2_1"/>
    <property type="match status" value="4"/>
</dbReference>
<dbReference type="PANTHER" id="PTHR16515:SF49">
    <property type="entry name" value="GASTRULA ZINC FINGER PROTEIN XLCGF49.1-LIKE-RELATED"/>
    <property type="match status" value="1"/>
</dbReference>